<name>A0A8S1KBB0_9CILI</name>
<proteinExistence type="predicted"/>
<feature type="transmembrane region" description="Helical" evidence="1">
    <location>
        <begin position="92"/>
        <end position="120"/>
    </location>
</feature>
<comment type="caution">
    <text evidence="2">The sequence shown here is derived from an EMBL/GenBank/DDBJ whole genome shotgun (WGS) entry which is preliminary data.</text>
</comment>
<accession>A0A8S1KBB0</accession>
<dbReference type="EMBL" id="CAJJDN010000006">
    <property type="protein sequence ID" value="CAD8052328.1"/>
    <property type="molecule type" value="Genomic_DNA"/>
</dbReference>
<keyword evidence="3" id="KW-1185">Reference proteome</keyword>
<keyword evidence="1" id="KW-1133">Transmembrane helix</keyword>
<evidence type="ECO:0000256" key="1">
    <source>
        <dbReference type="SAM" id="Phobius"/>
    </source>
</evidence>
<evidence type="ECO:0008006" key="4">
    <source>
        <dbReference type="Google" id="ProtNLM"/>
    </source>
</evidence>
<sequence length="305" mass="36686">MNSLMIVTLIILQNTFQNKYLFFQKSFDWQPLLTVLGAAAKSYTTQNLQLFLLPKIQSLIQDLLQQYLNLQFEILFQDYGIHEYIWDDETPYIQLIISFFEGIFVSVLLSITMNMIIYFLKAINQKCCIYHIMYGQPYFWECFNYLKYFNFKILNQLFTLMFLWNVQINFLVEFSLNQLQYIQQCFRLNLQDIFNLILSQCIMCLLYRSTENARDQKNKLFYLSFMNFFNKSVEIHSQRRILNNSNDVLCAERLSLVEFLKVLSQILCTHMIVNYDQLRKIKFNHFGKSPFLILDSFYFSISIKM</sequence>
<dbReference type="Proteomes" id="UP000692954">
    <property type="component" value="Unassembled WGS sequence"/>
</dbReference>
<keyword evidence="1" id="KW-0472">Membrane</keyword>
<evidence type="ECO:0000313" key="2">
    <source>
        <dbReference type="EMBL" id="CAD8052328.1"/>
    </source>
</evidence>
<gene>
    <name evidence="2" type="ORF">PSON_ATCC_30995.1.T0060399</name>
</gene>
<reference evidence="2" key="1">
    <citation type="submission" date="2021-01" db="EMBL/GenBank/DDBJ databases">
        <authorList>
            <consortium name="Genoscope - CEA"/>
            <person name="William W."/>
        </authorList>
    </citation>
    <scope>NUCLEOTIDE SEQUENCE</scope>
</reference>
<dbReference type="AlphaFoldDB" id="A0A8S1KBB0"/>
<protein>
    <recommendedName>
        <fullName evidence="4">Transmembrane protein</fullName>
    </recommendedName>
</protein>
<keyword evidence="1" id="KW-0812">Transmembrane</keyword>
<evidence type="ECO:0000313" key="3">
    <source>
        <dbReference type="Proteomes" id="UP000692954"/>
    </source>
</evidence>
<organism evidence="2 3">
    <name type="scientific">Paramecium sonneborni</name>
    <dbReference type="NCBI Taxonomy" id="65129"/>
    <lineage>
        <taxon>Eukaryota</taxon>
        <taxon>Sar</taxon>
        <taxon>Alveolata</taxon>
        <taxon>Ciliophora</taxon>
        <taxon>Intramacronucleata</taxon>
        <taxon>Oligohymenophorea</taxon>
        <taxon>Peniculida</taxon>
        <taxon>Parameciidae</taxon>
        <taxon>Paramecium</taxon>
    </lineage>
</organism>